<proteinExistence type="predicted"/>
<accession>A0ABD2EZW5</accession>
<protein>
    <submittedName>
        <fullName evidence="1">Endogenous retrovirus group K member 19 Env polyprotein-like</fullName>
    </submittedName>
</protein>
<dbReference type="Proteomes" id="UP001610411">
    <property type="component" value="Unassembled WGS sequence"/>
</dbReference>
<name>A0ABD2EZW5_DAUMA</name>
<organism evidence="1 2">
    <name type="scientific">Daubentonia madagascariensis</name>
    <name type="common">Aye-aye</name>
    <name type="synonym">Sciurus madagascariensis</name>
    <dbReference type="NCBI Taxonomy" id="31869"/>
    <lineage>
        <taxon>Eukaryota</taxon>
        <taxon>Metazoa</taxon>
        <taxon>Chordata</taxon>
        <taxon>Craniata</taxon>
        <taxon>Vertebrata</taxon>
        <taxon>Euteleostomi</taxon>
        <taxon>Mammalia</taxon>
        <taxon>Eutheria</taxon>
        <taxon>Euarchontoglires</taxon>
        <taxon>Primates</taxon>
        <taxon>Strepsirrhini</taxon>
        <taxon>Chiromyiformes</taxon>
        <taxon>Daubentoniidae</taxon>
        <taxon>Daubentonia</taxon>
    </lineage>
</organism>
<evidence type="ECO:0000313" key="2">
    <source>
        <dbReference type="Proteomes" id="UP001610411"/>
    </source>
</evidence>
<feature type="non-terminal residue" evidence="1">
    <location>
        <position position="1"/>
    </location>
</feature>
<reference evidence="1 2" key="1">
    <citation type="journal article" date="2024" name="G3 (Bethesda)">
        <title>A hybrid genome assembly of the endangered aye-aye (Daubentonia madagascariensis).</title>
        <authorList>
            <person name="Versoza C.J."/>
            <person name="Pfeifer S.P."/>
        </authorList>
    </citation>
    <scope>NUCLEOTIDE SEQUENCE [LARGE SCALE GENOMIC DNA]</scope>
    <source>
        <strain evidence="1">6821</strain>
    </source>
</reference>
<evidence type="ECO:0000313" key="1">
    <source>
        <dbReference type="EMBL" id="KAL2791442.1"/>
    </source>
</evidence>
<dbReference type="EMBL" id="JBFSEQ010000002">
    <property type="protein sequence ID" value="KAL2791442.1"/>
    <property type="molecule type" value="Genomic_DNA"/>
</dbReference>
<sequence>HNWRQTLVILPRL</sequence>
<keyword evidence="2" id="KW-1185">Reference proteome</keyword>
<gene>
    <name evidence="1" type="ORF">WCI35_006791</name>
</gene>
<comment type="caution">
    <text evidence="1">The sequence shown here is derived from an EMBL/GenBank/DDBJ whole genome shotgun (WGS) entry which is preliminary data.</text>
</comment>